<organism evidence="2 3">
    <name type="scientific">Streptomyces echinoruber</name>
    <dbReference type="NCBI Taxonomy" id="68898"/>
    <lineage>
        <taxon>Bacteria</taxon>
        <taxon>Bacillati</taxon>
        <taxon>Actinomycetota</taxon>
        <taxon>Actinomycetes</taxon>
        <taxon>Kitasatosporales</taxon>
        <taxon>Streptomycetaceae</taxon>
        <taxon>Streptomyces</taxon>
    </lineage>
</organism>
<dbReference type="Pfam" id="PF17765">
    <property type="entry name" value="MLTR_LBD"/>
    <property type="match status" value="1"/>
</dbReference>
<feature type="domain" description="HTH cro/C1-type" evidence="1">
    <location>
        <begin position="39"/>
        <end position="92"/>
    </location>
</feature>
<dbReference type="InterPro" id="IPR041413">
    <property type="entry name" value="MLTR_LBD"/>
</dbReference>
<gene>
    <name evidence="2" type="ORF">GCM10010389_64570</name>
</gene>
<proteinExistence type="predicted"/>
<dbReference type="EMBL" id="BMWH01000047">
    <property type="protein sequence ID" value="GHA17352.1"/>
    <property type="molecule type" value="Genomic_DNA"/>
</dbReference>
<dbReference type="Gene3D" id="3.30.450.180">
    <property type="match status" value="1"/>
</dbReference>
<evidence type="ECO:0000259" key="1">
    <source>
        <dbReference type="PROSITE" id="PS50943"/>
    </source>
</evidence>
<dbReference type="InterPro" id="IPR010982">
    <property type="entry name" value="Lambda_DNA-bd_dom_sf"/>
</dbReference>
<protein>
    <submittedName>
        <fullName evidence="2">DNA-binding protein</fullName>
    </submittedName>
</protein>
<evidence type="ECO:0000313" key="3">
    <source>
        <dbReference type="Proteomes" id="UP000623010"/>
    </source>
</evidence>
<reference evidence="2" key="2">
    <citation type="submission" date="2020-09" db="EMBL/GenBank/DDBJ databases">
        <authorList>
            <person name="Sun Q."/>
            <person name="Ohkuma M."/>
        </authorList>
    </citation>
    <scope>NUCLEOTIDE SEQUENCE</scope>
    <source>
        <strain evidence="2">JCM 5016</strain>
    </source>
</reference>
<dbReference type="Pfam" id="PF13560">
    <property type="entry name" value="HTH_31"/>
    <property type="match status" value="1"/>
</dbReference>
<dbReference type="AlphaFoldDB" id="A0A918S250"/>
<dbReference type="Gene3D" id="1.10.260.40">
    <property type="entry name" value="lambda repressor-like DNA-binding domains"/>
    <property type="match status" value="1"/>
</dbReference>
<dbReference type="SMART" id="SM00530">
    <property type="entry name" value="HTH_XRE"/>
    <property type="match status" value="1"/>
</dbReference>
<comment type="caution">
    <text evidence="2">The sequence shown here is derived from an EMBL/GenBank/DDBJ whole genome shotgun (WGS) entry which is preliminary data.</text>
</comment>
<evidence type="ECO:0000313" key="2">
    <source>
        <dbReference type="EMBL" id="GHA17352.1"/>
    </source>
</evidence>
<reference evidence="2" key="1">
    <citation type="journal article" date="2014" name="Int. J. Syst. Evol. Microbiol.">
        <title>Complete genome sequence of Corynebacterium casei LMG S-19264T (=DSM 44701T), isolated from a smear-ripened cheese.</title>
        <authorList>
            <consortium name="US DOE Joint Genome Institute (JGI-PGF)"/>
            <person name="Walter F."/>
            <person name="Albersmeier A."/>
            <person name="Kalinowski J."/>
            <person name="Ruckert C."/>
        </authorList>
    </citation>
    <scope>NUCLEOTIDE SEQUENCE</scope>
    <source>
        <strain evidence="2">JCM 5016</strain>
    </source>
</reference>
<dbReference type="GO" id="GO:0003677">
    <property type="term" value="F:DNA binding"/>
    <property type="evidence" value="ECO:0007669"/>
    <property type="project" value="UniProtKB-KW"/>
</dbReference>
<dbReference type="PANTHER" id="PTHR35010:SF2">
    <property type="entry name" value="BLL4672 PROTEIN"/>
    <property type="match status" value="1"/>
</dbReference>
<dbReference type="PROSITE" id="PS50943">
    <property type="entry name" value="HTH_CROC1"/>
    <property type="match status" value="1"/>
</dbReference>
<dbReference type="InterPro" id="IPR001387">
    <property type="entry name" value="Cro/C1-type_HTH"/>
</dbReference>
<dbReference type="RefSeq" id="WP_190061070.1">
    <property type="nucleotide sequence ID" value="NZ_BMWH01000047.1"/>
</dbReference>
<keyword evidence="2" id="KW-0238">DNA-binding</keyword>
<sequence length="271" mass="31448">MCEEILAAEDDRLNELGNLLAYWRQRLNPRRIAGVDTGRRRLKPGLTQAEVAMLTGVSLSWYRALEKGKKADFSPEFLQRVALTLRLSEDERVLLFQLALGHAPAPRGLAEDGAVDEDMQKLLDQMLPHPAYISNVSWDIVAHNKPQEEWFPWVPYEPNLMRWAFLYPEAREQLVNWKEDWARPFLAQLRVALGRHPDNEALRRLKEDILRGNPVARELWAEPETIIHPDGHVRRLRLPAHHDEEVSVKIMAMAPLRNMDLRFIVLLRTDV</sequence>
<dbReference type="Proteomes" id="UP000623010">
    <property type="component" value="Unassembled WGS sequence"/>
</dbReference>
<dbReference type="CDD" id="cd00093">
    <property type="entry name" value="HTH_XRE"/>
    <property type="match status" value="1"/>
</dbReference>
<keyword evidence="3" id="KW-1185">Reference proteome</keyword>
<dbReference type="PANTHER" id="PTHR35010">
    <property type="entry name" value="BLL4672 PROTEIN-RELATED"/>
    <property type="match status" value="1"/>
</dbReference>
<dbReference type="SUPFAM" id="SSF47413">
    <property type="entry name" value="lambda repressor-like DNA-binding domains"/>
    <property type="match status" value="1"/>
</dbReference>
<name>A0A918S250_9ACTN</name>
<accession>A0A918S250</accession>